<comment type="caution">
    <text evidence="9">The sequence shown here is derived from an EMBL/GenBank/DDBJ whole genome shotgun (WGS) entry which is preliminary data.</text>
</comment>
<gene>
    <name evidence="10" type="ORF">OKA104_LOCUS12316</name>
    <name evidence="9" type="ORF">VCS650_LOCUS13509</name>
</gene>
<dbReference type="GO" id="GO:0051321">
    <property type="term" value="P:meiotic cell cycle"/>
    <property type="evidence" value="ECO:0007669"/>
    <property type="project" value="TreeGrafter"/>
</dbReference>
<feature type="domain" description="Gamma tubulin complex component protein N-terminal" evidence="8">
    <location>
        <begin position="210"/>
        <end position="480"/>
    </location>
</feature>
<dbReference type="GO" id="GO:0000278">
    <property type="term" value="P:mitotic cell cycle"/>
    <property type="evidence" value="ECO:0007669"/>
    <property type="project" value="TreeGrafter"/>
</dbReference>
<evidence type="ECO:0000259" key="8">
    <source>
        <dbReference type="Pfam" id="PF17681"/>
    </source>
</evidence>
<evidence type="ECO:0000313" key="10">
    <source>
        <dbReference type="EMBL" id="CAF3698404.1"/>
    </source>
</evidence>
<dbReference type="InterPro" id="IPR041470">
    <property type="entry name" value="GCP_N"/>
</dbReference>
<dbReference type="InterPro" id="IPR042241">
    <property type="entry name" value="GCP_C_sf"/>
</dbReference>
<evidence type="ECO:0000256" key="5">
    <source>
        <dbReference type="ARBA" id="ARBA00023212"/>
    </source>
</evidence>
<dbReference type="PANTHER" id="PTHR19302:SF14">
    <property type="entry name" value="GAMMA-TUBULIN COMPLEX COMPONENT 3"/>
    <property type="match status" value="1"/>
</dbReference>
<dbReference type="PANTHER" id="PTHR19302">
    <property type="entry name" value="GAMMA TUBULIN COMPLEX PROTEIN"/>
    <property type="match status" value="1"/>
</dbReference>
<dbReference type="GO" id="GO:0031122">
    <property type="term" value="P:cytoplasmic microtubule organization"/>
    <property type="evidence" value="ECO:0007669"/>
    <property type="project" value="TreeGrafter"/>
</dbReference>
<evidence type="ECO:0000256" key="4">
    <source>
        <dbReference type="ARBA" id="ARBA00022701"/>
    </source>
</evidence>
<dbReference type="AlphaFoldDB" id="A0A814F521"/>
<feature type="compositionally biased region" description="Low complexity" evidence="6">
    <location>
        <begin position="142"/>
        <end position="152"/>
    </location>
</feature>
<evidence type="ECO:0008006" key="12">
    <source>
        <dbReference type="Google" id="ProtNLM"/>
    </source>
</evidence>
<evidence type="ECO:0000256" key="1">
    <source>
        <dbReference type="ARBA" id="ARBA00004245"/>
    </source>
</evidence>
<feature type="compositionally biased region" description="Low complexity" evidence="6">
    <location>
        <begin position="180"/>
        <end position="192"/>
    </location>
</feature>
<comment type="subcellular location">
    <subcellularLocation>
        <location evidence="1">Cytoplasm</location>
        <location evidence="1">Cytoskeleton</location>
    </subcellularLocation>
</comment>
<evidence type="ECO:0000313" key="9">
    <source>
        <dbReference type="EMBL" id="CAF0978070.1"/>
    </source>
</evidence>
<dbReference type="GO" id="GO:0043015">
    <property type="term" value="F:gamma-tubulin binding"/>
    <property type="evidence" value="ECO:0007669"/>
    <property type="project" value="InterPro"/>
</dbReference>
<proteinExistence type="inferred from homology"/>
<keyword evidence="5" id="KW-0206">Cytoskeleton</keyword>
<evidence type="ECO:0000259" key="7">
    <source>
        <dbReference type="Pfam" id="PF04130"/>
    </source>
</evidence>
<name>A0A814F521_9BILA</name>
<evidence type="ECO:0000256" key="2">
    <source>
        <dbReference type="ARBA" id="ARBA00010337"/>
    </source>
</evidence>
<dbReference type="Pfam" id="PF04130">
    <property type="entry name" value="GCP_C_terminal"/>
    <property type="match status" value="1"/>
</dbReference>
<dbReference type="Pfam" id="PF17681">
    <property type="entry name" value="GCP_N_terminal"/>
    <property type="match status" value="1"/>
</dbReference>
<dbReference type="InterPro" id="IPR040457">
    <property type="entry name" value="GCP_C"/>
</dbReference>
<dbReference type="GO" id="GO:0051225">
    <property type="term" value="P:spindle assembly"/>
    <property type="evidence" value="ECO:0007669"/>
    <property type="project" value="TreeGrafter"/>
</dbReference>
<dbReference type="Gene3D" id="1.20.120.1900">
    <property type="entry name" value="Gamma-tubulin complex, C-terminal domain"/>
    <property type="match status" value="1"/>
</dbReference>
<feature type="region of interest" description="Disordered" evidence="6">
    <location>
        <begin position="133"/>
        <end position="152"/>
    </location>
</feature>
<dbReference type="EMBL" id="CAJOAY010000591">
    <property type="protein sequence ID" value="CAF3698404.1"/>
    <property type="molecule type" value="Genomic_DNA"/>
</dbReference>
<protein>
    <recommendedName>
        <fullName evidence="12">Gamma-tubulin complex component</fullName>
    </recommendedName>
</protein>
<dbReference type="Proteomes" id="UP000663891">
    <property type="component" value="Unassembled WGS sequence"/>
</dbReference>
<comment type="similarity">
    <text evidence="2">Belongs to the TUBGCP family.</text>
</comment>
<keyword evidence="3" id="KW-0963">Cytoplasm</keyword>
<dbReference type="GO" id="GO:0051011">
    <property type="term" value="F:microtubule minus-end binding"/>
    <property type="evidence" value="ECO:0007669"/>
    <property type="project" value="TreeGrafter"/>
</dbReference>
<feature type="domain" description="Gamma tubulin complex component C-terminal" evidence="7">
    <location>
        <begin position="485"/>
        <end position="815"/>
    </location>
</feature>
<dbReference type="GO" id="GO:0005874">
    <property type="term" value="C:microtubule"/>
    <property type="evidence" value="ECO:0007669"/>
    <property type="project" value="UniProtKB-KW"/>
</dbReference>
<evidence type="ECO:0000256" key="3">
    <source>
        <dbReference type="ARBA" id="ARBA00022490"/>
    </source>
</evidence>
<dbReference type="InterPro" id="IPR007259">
    <property type="entry name" value="GCP"/>
</dbReference>
<feature type="region of interest" description="Disordered" evidence="6">
    <location>
        <begin position="179"/>
        <end position="200"/>
    </location>
</feature>
<dbReference type="GO" id="GO:0000922">
    <property type="term" value="C:spindle pole"/>
    <property type="evidence" value="ECO:0007669"/>
    <property type="project" value="InterPro"/>
</dbReference>
<reference evidence="9" key="1">
    <citation type="submission" date="2021-02" db="EMBL/GenBank/DDBJ databases">
        <authorList>
            <person name="Nowell W R."/>
        </authorList>
    </citation>
    <scope>NUCLEOTIDE SEQUENCE</scope>
</reference>
<accession>A0A814F521</accession>
<dbReference type="OrthoDB" id="5860513at2759"/>
<sequence>MAGSQLALIKSLCLCYCDNKPDILDKTVNTVSHLLHSEHGNIYQDDIRLLDKIWKHFQKYGRNQEMLRFGQIYARLNKLKVLKVRLETLQFLYALADTASTEHHHDSINRPMPTSSASSFDIPSFSLLSIQQGSSNAKENGTSHNSSHIKSSTSLQKLLQYTNGDENSLSTTNHHYSTMNNTTTNNNNNNNNEIENLSSIKRDNDESRILRELLFGMQGIETPRLSSNDTSIDRCTRSIINRFLECGWLYEKIRKIINTPTTSLVAQAFIANLSSELREYHRLISVIEQQTNVSGMVSLKKLHVWMCTPIQRLKCLAAVADTCHGRKGGQLLSILYMHSQHGDPLQQSILYPLLYNCTIPIRDMIVEWICNGIINDPYQEFFVSTDKMVSEEKLWYDKYTLRVPMIPSFLSMEQAKKIWITGKSINFLRVVCKDRTMLQIIKTPASSQSLFQQQRSTEFQDMIISVYNETTRYLRSILDDKYQMMDHFKAIKRYLLLGQGDFIKYLMDLMETELNKPANQVFYHNLQSLMDAAIRVTNAQYETEDIIKRLDLRLMYVSPSELGWDVCCLDYKFDGPLRTIFTEENSLRYMRIFNHLWRVKRMEYTTCGVWKQLMKSSRQFASIPEISDMTHTCFTMSNEMTKFVQSVNYYIMFEVLECSWSDLLNKLMEAKDLEQILEAHDDSLLKILTRLHLDGHETSQDLAKQLRCIFDLILNFGTIIQRLIQSVDNELLARKSYEQQQNYGTYTKNNTETEDAEVRRFHTVFKPQLKTIKSELHIVKKAFRDAVLKFLQQLKSHPDITLRSLSFRLNFNEFYKVSYTSKTTA</sequence>
<dbReference type="GO" id="GO:0007020">
    <property type="term" value="P:microtubule nucleation"/>
    <property type="evidence" value="ECO:0007669"/>
    <property type="project" value="InterPro"/>
</dbReference>
<dbReference type="EMBL" id="CAJNON010000109">
    <property type="protein sequence ID" value="CAF0978070.1"/>
    <property type="molecule type" value="Genomic_DNA"/>
</dbReference>
<keyword evidence="4" id="KW-0493">Microtubule</keyword>
<organism evidence="9 11">
    <name type="scientific">Adineta steineri</name>
    <dbReference type="NCBI Taxonomy" id="433720"/>
    <lineage>
        <taxon>Eukaryota</taxon>
        <taxon>Metazoa</taxon>
        <taxon>Spiralia</taxon>
        <taxon>Gnathifera</taxon>
        <taxon>Rotifera</taxon>
        <taxon>Eurotatoria</taxon>
        <taxon>Bdelloidea</taxon>
        <taxon>Adinetida</taxon>
        <taxon>Adinetidae</taxon>
        <taxon>Adineta</taxon>
    </lineage>
</organism>
<evidence type="ECO:0000313" key="11">
    <source>
        <dbReference type="Proteomes" id="UP000663891"/>
    </source>
</evidence>
<evidence type="ECO:0000256" key="6">
    <source>
        <dbReference type="SAM" id="MobiDB-lite"/>
    </source>
</evidence>
<dbReference type="GO" id="GO:0000930">
    <property type="term" value="C:gamma-tubulin complex"/>
    <property type="evidence" value="ECO:0007669"/>
    <property type="project" value="TreeGrafter"/>
</dbReference>
<dbReference type="Proteomes" id="UP000663881">
    <property type="component" value="Unassembled WGS sequence"/>
</dbReference>